<evidence type="ECO:0000313" key="3">
    <source>
        <dbReference type="Proteomes" id="UP000054538"/>
    </source>
</evidence>
<evidence type="ECO:0000256" key="1">
    <source>
        <dbReference type="SAM" id="MobiDB-lite"/>
    </source>
</evidence>
<feature type="region of interest" description="Disordered" evidence="1">
    <location>
        <begin position="1"/>
        <end position="35"/>
    </location>
</feature>
<dbReference type="AlphaFoldDB" id="A0A0D0E669"/>
<feature type="compositionally biased region" description="Polar residues" evidence="1">
    <location>
        <begin position="1"/>
        <end position="29"/>
    </location>
</feature>
<reference evidence="3" key="2">
    <citation type="submission" date="2015-01" db="EMBL/GenBank/DDBJ databases">
        <title>Evolutionary Origins and Diversification of the Mycorrhizal Mutualists.</title>
        <authorList>
            <consortium name="DOE Joint Genome Institute"/>
            <consortium name="Mycorrhizal Genomics Consortium"/>
            <person name="Kohler A."/>
            <person name="Kuo A."/>
            <person name="Nagy L.G."/>
            <person name="Floudas D."/>
            <person name="Copeland A."/>
            <person name="Barry K.W."/>
            <person name="Cichocki N."/>
            <person name="Veneault-Fourrey C."/>
            <person name="LaButti K."/>
            <person name="Lindquist E.A."/>
            <person name="Lipzen A."/>
            <person name="Lundell T."/>
            <person name="Morin E."/>
            <person name="Murat C."/>
            <person name="Riley R."/>
            <person name="Ohm R."/>
            <person name="Sun H."/>
            <person name="Tunlid A."/>
            <person name="Henrissat B."/>
            <person name="Grigoriev I.V."/>
            <person name="Hibbett D.S."/>
            <person name="Martin F."/>
        </authorList>
    </citation>
    <scope>NUCLEOTIDE SEQUENCE [LARGE SCALE GENOMIC DNA]</scope>
    <source>
        <strain evidence="3">Ve08.2h10</strain>
    </source>
</reference>
<dbReference type="EMBL" id="KN825207">
    <property type="protein sequence ID" value="KIK93175.1"/>
    <property type="molecule type" value="Genomic_DNA"/>
</dbReference>
<dbReference type="HOGENOM" id="CLU_2498522_0_0_1"/>
<proteinExistence type="predicted"/>
<feature type="compositionally biased region" description="Basic and acidic residues" evidence="1">
    <location>
        <begin position="70"/>
        <end position="80"/>
    </location>
</feature>
<dbReference type="Proteomes" id="UP000054538">
    <property type="component" value="Unassembled WGS sequence"/>
</dbReference>
<dbReference type="OrthoDB" id="78088at2759"/>
<protein>
    <submittedName>
        <fullName evidence="2">Uncharacterized protein</fullName>
    </submittedName>
</protein>
<gene>
    <name evidence="2" type="ORF">PAXRUDRAFT_829232</name>
</gene>
<organism evidence="2 3">
    <name type="scientific">Paxillus rubicundulus Ve08.2h10</name>
    <dbReference type="NCBI Taxonomy" id="930991"/>
    <lineage>
        <taxon>Eukaryota</taxon>
        <taxon>Fungi</taxon>
        <taxon>Dikarya</taxon>
        <taxon>Basidiomycota</taxon>
        <taxon>Agaricomycotina</taxon>
        <taxon>Agaricomycetes</taxon>
        <taxon>Agaricomycetidae</taxon>
        <taxon>Boletales</taxon>
        <taxon>Paxilineae</taxon>
        <taxon>Paxillaceae</taxon>
        <taxon>Paxillus</taxon>
    </lineage>
</organism>
<evidence type="ECO:0000313" key="2">
    <source>
        <dbReference type="EMBL" id="KIK93175.1"/>
    </source>
</evidence>
<accession>A0A0D0E669</accession>
<dbReference type="InParanoid" id="A0A0D0E669"/>
<sequence length="86" mass="9464">MSRQGSSHSLPTTFRESDPTSEASTQSPSKVLPTRNIRTYAGSSRSFLVALPIPGADPLRTRWGVDNSEDDPRPYQDDPSLRFLSA</sequence>
<name>A0A0D0E669_9AGAM</name>
<feature type="region of interest" description="Disordered" evidence="1">
    <location>
        <begin position="55"/>
        <end position="86"/>
    </location>
</feature>
<reference evidence="2 3" key="1">
    <citation type="submission" date="2014-04" db="EMBL/GenBank/DDBJ databases">
        <authorList>
            <consortium name="DOE Joint Genome Institute"/>
            <person name="Kuo A."/>
            <person name="Kohler A."/>
            <person name="Jargeat P."/>
            <person name="Nagy L.G."/>
            <person name="Floudas D."/>
            <person name="Copeland A."/>
            <person name="Barry K.W."/>
            <person name="Cichocki N."/>
            <person name="Veneault-Fourrey C."/>
            <person name="LaButti K."/>
            <person name="Lindquist E.A."/>
            <person name="Lipzen A."/>
            <person name="Lundell T."/>
            <person name="Morin E."/>
            <person name="Murat C."/>
            <person name="Sun H."/>
            <person name="Tunlid A."/>
            <person name="Henrissat B."/>
            <person name="Grigoriev I.V."/>
            <person name="Hibbett D.S."/>
            <person name="Martin F."/>
            <person name="Nordberg H.P."/>
            <person name="Cantor M.N."/>
            <person name="Hua S.X."/>
        </authorList>
    </citation>
    <scope>NUCLEOTIDE SEQUENCE [LARGE SCALE GENOMIC DNA]</scope>
    <source>
        <strain evidence="2 3">Ve08.2h10</strain>
    </source>
</reference>
<keyword evidence="3" id="KW-1185">Reference proteome</keyword>